<name>A0A4V5TPE5_BACMY</name>
<protein>
    <submittedName>
        <fullName evidence="1">Serine hydrolase</fullName>
    </submittedName>
</protein>
<proteinExistence type="predicted"/>
<reference evidence="1 2" key="1">
    <citation type="journal article" date="2019" name="Environ. Microbiol.">
        <title>An active ?-lactamase is a part of an orchestrated cell wall stress resistance network of Bacillus subtilis and related rhizosphere species.</title>
        <authorList>
            <person name="Bucher T."/>
            <person name="Keren-Paz A."/>
            <person name="Hausser J."/>
            <person name="Olender T."/>
            <person name="Cytryn E."/>
            <person name="Kolodkin-Gal I."/>
        </authorList>
    </citation>
    <scope>NUCLEOTIDE SEQUENCE [LARGE SCALE GENOMIC DNA]</scope>
    <source>
        <strain evidence="1 2">I186</strain>
    </source>
</reference>
<sequence length="168" mass="18104">EKFISIEYLVQPKLITTEITRKEGLAGYWDGRKITGPNTAAHQLQIPVMNGRDTTETHFYTEGGSEYMEMAGLLYVSGSSVKPLDAGQSSKVTLQANGYAKWFTIPQAAAGKTMTVALPSKSSFAVYDEKGVCVNFTVVSGNNKVKLPKNGTVVFAGAPNSEFAITLN</sequence>
<dbReference type="Proteomes" id="UP000305524">
    <property type="component" value="Unassembled WGS sequence"/>
</dbReference>
<accession>A0A4V5TPE5</accession>
<dbReference type="AlphaFoldDB" id="A0A4V5TPE5"/>
<keyword evidence="1" id="KW-0378">Hydrolase</keyword>
<dbReference type="EMBL" id="SZOD01001131">
    <property type="protein sequence ID" value="TKI79343.1"/>
    <property type="molecule type" value="Genomic_DNA"/>
</dbReference>
<evidence type="ECO:0000313" key="1">
    <source>
        <dbReference type="EMBL" id="TKI79343.1"/>
    </source>
</evidence>
<evidence type="ECO:0000313" key="2">
    <source>
        <dbReference type="Proteomes" id="UP000305524"/>
    </source>
</evidence>
<gene>
    <name evidence="1" type="ORF">FC701_32060</name>
</gene>
<dbReference type="GO" id="GO:0016787">
    <property type="term" value="F:hydrolase activity"/>
    <property type="evidence" value="ECO:0007669"/>
    <property type="project" value="UniProtKB-KW"/>
</dbReference>
<comment type="caution">
    <text evidence="1">The sequence shown here is derived from an EMBL/GenBank/DDBJ whole genome shotgun (WGS) entry which is preliminary data.</text>
</comment>
<feature type="non-terminal residue" evidence="1">
    <location>
        <position position="1"/>
    </location>
</feature>
<organism evidence="1 2">
    <name type="scientific">Bacillus mycoides</name>
    <dbReference type="NCBI Taxonomy" id="1405"/>
    <lineage>
        <taxon>Bacteria</taxon>
        <taxon>Bacillati</taxon>
        <taxon>Bacillota</taxon>
        <taxon>Bacilli</taxon>
        <taxon>Bacillales</taxon>
        <taxon>Bacillaceae</taxon>
        <taxon>Bacillus</taxon>
        <taxon>Bacillus cereus group</taxon>
    </lineage>
</organism>